<dbReference type="PROSITE" id="PS51463">
    <property type="entry name" value="P_GLUCOSE_ISOMERASE_3"/>
    <property type="match status" value="1"/>
</dbReference>
<sequence length="554" mass="60734">MSDSPSGSPGLTRRPEWTALEDHRADALPQPDLRELFAADPGRAERYVVHVGDLRIDYSKHLVTDETLALLQELATATDVFGQRDAMFRGEKINTTENRAVLHTALRAPRDAVVEVGGENVVPGVHAVLDKMSGFANRVRSGEWTGHTGKRIRNVVNIGIGGSDLGPAMAYDALRPFTARELTFRFVSNVDGSDLHEATRDLDPAETLFIVASKTFTTIETITNATSARSWLLDGLGGDEKAVARHFVALSTNAEKVAGFGIDVDNMFEFWDWVGGRYSYDSAIGLSLMIAIGPDRFREMLDGFRIVDEHFRNAPAEANAPLLMGLLGIWYGNFHDAQSHAVLPYSHYLSKFTAYLQQLDMESNGKSVDRDGRPVEWQTGPVVWGTPGTNGQHAYYQLIHQGTKLIPADLIGFARPVAELSDELKAQHDLLMANLFAQGQALAFGKTAEEVRAEGVPEEQVPHRTFQGNHPTTTILATELTPSVLGQLVALYEHKVFVQGAVWNIDSFDQWGVELGKVLAKRVEPALTEGADVPGLDPSTAALVAAYRNLREVN</sequence>
<dbReference type="RefSeq" id="WP_150484150.1">
    <property type="nucleotide sequence ID" value="NZ_CP023694.1"/>
</dbReference>
<dbReference type="InterPro" id="IPR023096">
    <property type="entry name" value="G6P_Isomerase_C"/>
</dbReference>
<dbReference type="Gene3D" id="3.40.50.10490">
    <property type="entry name" value="Glucose-6-phosphate isomerase like protein, domain 1"/>
    <property type="match status" value="2"/>
</dbReference>
<dbReference type="GeneID" id="91421530"/>
<comment type="catalytic activity">
    <reaction evidence="7 8 9">
        <text>alpha-D-glucose 6-phosphate = beta-D-fructose 6-phosphate</text>
        <dbReference type="Rhea" id="RHEA:11816"/>
        <dbReference type="ChEBI" id="CHEBI:57634"/>
        <dbReference type="ChEBI" id="CHEBI:58225"/>
        <dbReference type="EC" id="5.3.1.9"/>
    </reaction>
</comment>
<evidence type="ECO:0000256" key="7">
    <source>
        <dbReference type="ARBA" id="ARBA00029321"/>
    </source>
</evidence>
<evidence type="ECO:0000256" key="5">
    <source>
        <dbReference type="ARBA" id="ARBA00023152"/>
    </source>
</evidence>
<protein>
    <recommendedName>
        <fullName evidence="8">Glucose-6-phosphate isomerase</fullName>
        <shortName evidence="8">GPI</shortName>
        <ecNumber evidence="8">5.3.1.9</ecNumber>
    </recommendedName>
    <alternativeName>
        <fullName evidence="8">Phosphoglucose isomerase</fullName>
        <shortName evidence="8">PGI</shortName>
    </alternativeName>
    <alternativeName>
        <fullName evidence="8">Phosphohexose isomerase</fullName>
        <shortName evidence="8">PHI</shortName>
    </alternativeName>
</protein>
<comment type="pathway">
    <text evidence="8">Carbohydrate biosynthesis; gluconeogenesis.</text>
</comment>
<evidence type="ECO:0000256" key="1">
    <source>
        <dbReference type="ARBA" id="ARBA00004926"/>
    </source>
</evidence>
<comment type="subcellular location">
    <subcellularLocation>
        <location evidence="8">Cytoplasm</location>
    </subcellularLocation>
</comment>
<dbReference type="EC" id="5.3.1.9" evidence="8"/>
<dbReference type="SUPFAM" id="SSF53697">
    <property type="entry name" value="SIS domain"/>
    <property type="match status" value="1"/>
</dbReference>
<evidence type="ECO:0000256" key="4">
    <source>
        <dbReference type="ARBA" id="ARBA00022490"/>
    </source>
</evidence>
<dbReference type="GO" id="GO:0048029">
    <property type="term" value="F:monosaccharide binding"/>
    <property type="evidence" value="ECO:0007669"/>
    <property type="project" value="TreeGrafter"/>
</dbReference>
<dbReference type="Pfam" id="PF00342">
    <property type="entry name" value="PGI"/>
    <property type="match status" value="1"/>
</dbReference>
<dbReference type="PANTHER" id="PTHR11469">
    <property type="entry name" value="GLUCOSE-6-PHOSPHATE ISOMERASE"/>
    <property type="match status" value="1"/>
</dbReference>
<dbReference type="CDD" id="cd05016">
    <property type="entry name" value="SIS_PGI_2"/>
    <property type="match status" value="1"/>
</dbReference>
<keyword evidence="5 8" id="KW-0324">Glycolysis</keyword>
<evidence type="ECO:0000313" key="11">
    <source>
        <dbReference type="Proteomes" id="UP000326598"/>
    </source>
</evidence>
<feature type="active site" description="Proton donor" evidence="8">
    <location>
        <position position="362"/>
    </location>
</feature>
<evidence type="ECO:0000256" key="3">
    <source>
        <dbReference type="ARBA" id="ARBA00022432"/>
    </source>
</evidence>
<dbReference type="EMBL" id="CP023694">
    <property type="protein sequence ID" value="QEV29072.1"/>
    <property type="molecule type" value="Genomic_DNA"/>
</dbReference>
<dbReference type="AlphaFoldDB" id="A0A5J6IBV6"/>
<evidence type="ECO:0000256" key="8">
    <source>
        <dbReference type="HAMAP-Rule" id="MF_00473"/>
    </source>
</evidence>
<dbReference type="InterPro" id="IPR035476">
    <property type="entry name" value="SIS_PGI_1"/>
</dbReference>
<dbReference type="Gene3D" id="1.10.1390.10">
    <property type="match status" value="1"/>
</dbReference>
<name>A0A5J6IBV6_STRC4</name>
<dbReference type="PRINTS" id="PR00662">
    <property type="entry name" value="G6PISOMERASE"/>
</dbReference>
<dbReference type="InterPro" id="IPR035482">
    <property type="entry name" value="SIS_PGI_2"/>
</dbReference>
<dbReference type="NCBIfam" id="NF001211">
    <property type="entry name" value="PRK00179.1"/>
    <property type="match status" value="1"/>
</dbReference>
<dbReference type="CDD" id="cd05015">
    <property type="entry name" value="SIS_PGI_1"/>
    <property type="match status" value="1"/>
</dbReference>
<dbReference type="FunFam" id="1.10.1390.10:FF:000001">
    <property type="entry name" value="Glucose-6-phosphate isomerase"/>
    <property type="match status" value="1"/>
</dbReference>
<dbReference type="GO" id="GO:0006096">
    <property type="term" value="P:glycolytic process"/>
    <property type="evidence" value="ECO:0007669"/>
    <property type="project" value="UniProtKB-UniRule"/>
</dbReference>
<dbReference type="GO" id="GO:0004347">
    <property type="term" value="F:glucose-6-phosphate isomerase activity"/>
    <property type="evidence" value="ECO:0007669"/>
    <property type="project" value="UniProtKB-UniRule"/>
</dbReference>
<comment type="similarity">
    <text evidence="2 8 9">Belongs to the GPI family.</text>
</comment>
<evidence type="ECO:0000256" key="9">
    <source>
        <dbReference type="RuleBase" id="RU000612"/>
    </source>
</evidence>
<comment type="function">
    <text evidence="8">Catalyzes the reversible isomerization of glucose-6-phosphate to fructose-6-phosphate.</text>
</comment>
<dbReference type="UniPathway" id="UPA00138"/>
<accession>A0A5J6IBV6</accession>
<keyword evidence="6 8" id="KW-0413">Isomerase</keyword>
<dbReference type="PANTHER" id="PTHR11469:SF1">
    <property type="entry name" value="GLUCOSE-6-PHOSPHATE ISOMERASE"/>
    <property type="match status" value="1"/>
</dbReference>
<evidence type="ECO:0000256" key="6">
    <source>
        <dbReference type="ARBA" id="ARBA00023235"/>
    </source>
</evidence>
<dbReference type="KEGG" id="scoe:CP976_36455"/>
<dbReference type="GO" id="GO:0005829">
    <property type="term" value="C:cytosol"/>
    <property type="evidence" value="ECO:0007669"/>
    <property type="project" value="TreeGrafter"/>
</dbReference>
<dbReference type="FunFam" id="3.40.50.10490:FF:000018">
    <property type="entry name" value="Glucose-6-phosphate isomerase"/>
    <property type="match status" value="1"/>
</dbReference>
<dbReference type="PROSITE" id="PS00174">
    <property type="entry name" value="P_GLUCOSE_ISOMERASE_2"/>
    <property type="match status" value="1"/>
</dbReference>
<keyword evidence="3 8" id="KW-0312">Gluconeogenesis</keyword>
<dbReference type="InterPro" id="IPR001672">
    <property type="entry name" value="G6P_Isomerase"/>
</dbReference>
<organism evidence="10 11">
    <name type="scientific">Streptomyces coeruleorubidus</name>
    <dbReference type="NCBI Taxonomy" id="116188"/>
    <lineage>
        <taxon>Bacteria</taxon>
        <taxon>Bacillati</taxon>
        <taxon>Actinomycetota</taxon>
        <taxon>Actinomycetes</taxon>
        <taxon>Kitasatosporales</taxon>
        <taxon>Streptomycetaceae</taxon>
        <taxon>Streptomyces</taxon>
    </lineage>
</organism>
<dbReference type="GO" id="GO:0097367">
    <property type="term" value="F:carbohydrate derivative binding"/>
    <property type="evidence" value="ECO:0007669"/>
    <property type="project" value="InterPro"/>
</dbReference>
<reference evidence="10 11" key="1">
    <citation type="submission" date="2017-09" db="EMBL/GenBank/DDBJ databases">
        <authorList>
            <person name="Lee N."/>
            <person name="Cho B.-K."/>
        </authorList>
    </citation>
    <scope>NUCLEOTIDE SEQUENCE [LARGE SCALE GENOMIC DNA]</scope>
    <source>
        <strain evidence="10 11">ATCC 13740</strain>
    </source>
</reference>
<dbReference type="GO" id="GO:0051156">
    <property type="term" value="P:glucose 6-phosphate metabolic process"/>
    <property type="evidence" value="ECO:0007669"/>
    <property type="project" value="TreeGrafter"/>
</dbReference>
<proteinExistence type="inferred from homology"/>
<feature type="active site" evidence="8">
    <location>
        <position position="393"/>
    </location>
</feature>
<dbReference type="HAMAP" id="MF_00473">
    <property type="entry name" value="G6P_isomerase"/>
    <property type="match status" value="1"/>
</dbReference>
<evidence type="ECO:0000313" key="10">
    <source>
        <dbReference type="EMBL" id="QEV29072.1"/>
    </source>
</evidence>
<dbReference type="UniPathway" id="UPA00109">
    <property type="reaction ID" value="UER00181"/>
</dbReference>
<dbReference type="InterPro" id="IPR046348">
    <property type="entry name" value="SIS_dom_sf"/>
</dbReference>
<comment type="pathway">
    <text evidence="1 8 9">Carbohydrate degradation; glycolysis; D-glyceraldehyde 3-phosphate and glycerone phosphate from D-glucose: step 2/4.</text>
</comment>
<gene>
    <name evidence="8" type="primary">pgi</name>
    <name evidence="10" type="ORF">CP976_36455</name>
</gene>
<dbReference type="GO" id="GO:0006094">
    <property type="term" value="P:gluconeogenesis"/>
    <property type="evidence" value="ECO:0007669"/>
    <property type="project" value="UniProtKB-UniRule"/>
</dbReference>
<dbReference type="InterPro" id="IPR018189">
    <property type="entry name" value="Phosphoglucose_isomerase_CS"/>
</dbReference>
<dbReference type="Proteomes" id="UP000326598">
    <property type="component" value="Chromosome"/>
</dbReference>
<evidence type="ECO:0000256" key="2">
    <source>
        <dbReference type="ARBA" id="ARBA00006604"/>
    </source>
</evidence>
<feature type="active site" evidence="8">
    <location>
        <position position="517"/>
    </location>
</feature>
<keyword evidence="4 8" id="KW-0963">Cytoplasm</keyword>